<dbReference type="CDD" id="cd00322">
    <property type="entry name" value="FNR_like"/>
    <property type="match status" value="1"/>
</dbReference>
<dbReference type="InterPro" id="IPR039261">
    <property type="entry name" value="FNR_nucleotide-bd"/>
</dbReference>
<sequence>MLGNIKASFLSKKKLSPDVYEFSFLCKEPVYIDFLPGQYLIIIFEKEGKTIRKYYSISSSKKNKSKLEFIVKILDQGLGSKYLMGLNEGDDVLLQGPAGLFYLRQDNNLKIFVATGTGIAPIISMIKSHLGEVNCKIKLIWGLRSNTDIYYLDFLQDMAQKYDNFSFEIYLSGEEQVDNTMSNIFRGRVNIGIDKLLEDQNIDKSNLEFYISGDKNIVDSIREYLLTKGISAEDIKLEKFI</sequence>
<evidence type="ECO:0000259" key="1">
    <source>
        <dbReference type="PROSITE" id="PS51384"/>
    </source>
</evidence>
<dbReference type="Gene3D" id="2.40.30.10">
    <property type="entry name" value="Translation factors"/>
    <property type="match status" value="1"/>
</dbReference>
<dbReference type="PANTHER" id="PTHR47354:SF5">
    <property type="entry name" value="PROTEIN RFBI"/>
    <property type="match status" value="1"/>
</dbReference>
<dbReference type="InterPro" id="IPR001709">
    <property type="entry name" value="Flavoprot_Pyr_Nucl_cyt_Rdtase"/>
</dbReference>
<dbReference type="SUPFAM" id="SSF63380">
    <property type="entry name" value="Riboflavin synthase domain-like"/>
    <property type="match status" value="1"/>
</dbReference>
<gene>
    <name evidence="2" type="ORF">A3F29_02550</name>
</gene>
<dbReference type="InterPro" id="IPR050415">
    <property type="entry name" value="MRET"/>
</dbReference>
<comment type="caution">
    <text evidence="2">The sequence shown here is derived from an EMBL/GenBank/DDBJ whole genome shotgun (WGS) entry which is preliminary data.</text>
</comment>
<dbReference type="GO" id="GO:0016491">
    <property type="term" value="F:oxidoreductase activity"/>
    <property type="evidence" value="ECO:0007669"/>
    <property type="project" value="InterPro"/>
</dbReference>
<feature type="domain" description="FAD-binding FR-type" evidence="1">
    <location>
        <begin position="2"/>
        <end position="104"/>
    </location>
</feature>
<evidence type="ECO:0000313" key="3">
    <source>
        <dbReference type="Proteomes" id="UP000177199"/>
    </source>
</evidence>
<dbReference type="InterPro" id="IPR001433">
    <property type="entry name" value="OxRdtase_FAD/NAD-bd"/>
</dbReference>
<dbReference type="PANTHER" id="PTHR47354">
    <property type="entry name" value="NADH OXIDOREDUCTASE HCR"/>
    <property type="match status" value="1"/>
</dbReference>
<organism evidence="2 3">
    <name type="scientific">Candidatus Roizmanbacteria bacterium RIFCSPHIGHO2_12_FULL_33_9</name>
    <dbReference type="NCBI Taxonomy" id="1802045"/>
    <lineage>
        <taxon>Bacteria</taxon>
        <taxon>Candidatus Roizmaniibacteriota</taxon>
    </lineage>
</organism>
<protein>
    <recommendedName>
        <fullName evidence="1">FAD-binding FR-type domain-containing protein</fullName>
    </recommendedName>
</protein>
<dbReference type="Pfam" id="PF00175">
    <property type="entry name" value="NAD_binding_1"/>
    <property type="match status" value="1"/>
</dbReference>
<dbReference type="PROSITE" id="PS51384">
    <property type="entry name" value="FAD_FR"/>
    <property type="match status" value="1"/>
</dbReference>
<evidence type="ECO:0000313" key="2">
    <source>
        <dbReference type="EMBL" id="OGK31258.1"/>
    </source>
</evidence>
<dbReference type="InterPro" id="IPR017927">
    <property type="entry name" value="FAD-bd_FR_type"/>
</dbReference>
<dbReference type="SUPFAM" id="SSF52343">
    <property type="entry name" value="Ferredoxin reductase-like, C-terminal NADP-linked domain"/>
    <property type="match status" value="1"/>
</dbReference>
<dbReference type="InterPro" id="IPR017938">
    <property type="entry name" value="Riboflavin_synthase-like_b-brl"/>
</dbReference>
<dbReference type="AlphaFoldDB" id="A0A1F7HJ63"/>
<dbReference type="EMBL" id="MFZV01000015">
    <property type="protein sequence ID" value="OGK31258.1"/>
    <property type="molecule type" value="Genomic_DNA"/>
</dbReference>
<dbReference type="Proteomes" id="UP000177199">
    <property type="component" value="Unassembled WGS sequence"/>
</dbReference>
<dbReference type="PRINTS" id="PR00371">
    <property type="entry name" value="FPNCR"/>
</dbReference>
<dbReference type="InterPro" id="IPR008333">
    <property type="entry name" value="Cbr1-like_FAD-bd_dom"/>
</dbReference>
<dbReference type="Gene3D" id="3.40.50.80">
    <property type="entry name" value="Nucleotide-binding domain of ferredoxin-NADP reductase (FNR) module"/>
    <property type="match status" value="1"/>
</dbReference>
<proteinExistence type="predicted"/>
<name>A0A1F7HJ63_9BACT</name>
<accession>A0A1F7HJ63</accession>
<dbReference type="Pfam" id="PF00970">
    <property type="entry name" value="FAD_binding_6"/>
    <property type="match status" value="1"/>
</dbReference>
<dbReference type="PRINTS" id="PR00410">
    <property type="entry name" value="PHEHYDRXLASE"/>
</dbReference>
<reference evidence="2 3" key="1">
    <citation type="journal article" date="2016" name="Nat. Commun.">
        <title>Thousands of microbial genomes shed light on interconnected biogeochemical processes in an aquifer system.</title>
        <authorList>
            <person name="Anantharaman K."/>
            <person name="Brown C.T."/>
            <person name="Hug L.A."/>
            <person name="Sharon I."/>
            <person name="Castelle C.J."/>
            <person name="Probst A.J."/>
            <person name="Thomas B.C."/>
            <person name="Singh A."/>
            <person name="Wilkins M.J."/>
            <person name="Karaoz U."/>
            <person name="Brodie E.L."/>
            <person name="Williams K.H."/>
            <person name="Hubbard S.S."/>
            <person name="Banfield J.F."/>
        </authorList>
    </citation>
    <scope>NUCLEOTIDE SEQUENCE [LARGE SCALE GENOMIC DNA]</scope>
</reference>